<feature type="transmembrane region" description="Helical" evidence="2">
    <location>
        <begin position="185"/>
        <end position="206"/>
    </location>
</feature>
<dbReference type="Pfam" id="PF02517">
    <property type="entry name" value="Rce1-like"/>
    <property type="match status" value="1"/>
</dbReference>
<dbReference type="KEGG" id="mliy:RYJ27_10940"/>
<evidence type="ECO:0000256" key="2">
    <source>
        <dbReference type="SAM" id="Phobius"/>
    </source>
</evidence>
<feature type="domain" description="CAAX prenyl protease 2/Lysostaphin resistance protein A-like" evidence="3">
    <location>
        <begin position="150"/>
        <end position="250"/>
    </location>
</feature>
<keyword evidence="2" id="KW-1133">Transmembrane helix</keyword>
<feature type="region of interest" description="Disordered" evidence="1">
    <location>
        <begin position="1"/>
        <end position="20"/>
    </location>
</feature>
<dbReference type="AlphaFoldDB" id="A0AAU0MGB5"/>
<dbReference type="GO" id="GO:0080120">
    <property type="term" value="P:CAAX-box protein maturation"/>
    <property type="evidence" value="ECO:0007669"/>
    <property type="project" value="UniProtKB-ARBA"/>
</dbReference>
<keyword evidence="2" id="KW-0472">Membrane</keyword>
<gene>
    <name evidence="4" type="ORF">RYJ27_10940</name>
</gene>
<protein>
    <submittedName>
        <fullName evidence="4">Type II CAAX endopeptidase family protein</fullName>
    </submittedName>
</protein>
<evidence type="ECO:0000259" key="3">
    <source>
        <dbReference type="Pfam" id="PF02517"/>
    </source>
</evidence>
<evidence type="ECO:0000256" key="1">
    <source>
        <dbReference type="SAM" id="MobiDB-lite"/>
    </source>
</evidence>
<keyword evidence="5" id="KW-1185">Reference proteome</keyword>
<feature type="transmembrane region" description="Helical" evidence="2">
    <location>
        <begin position="45"/>
        <end position="67"/>
    </location>
</feature>
<accession>A0AAU0MGB5</accession>
<dbReference type="InterPro" id="IPR003675">
    <property type="entry name" value="Rce1/LyrA-like_dom"/>
</dbReference>
<evidence type="ECO:0000313" key="5">
    <source>
        <dbReference type="Proteomes" id="UP001329313"/>
    </source>
</evidence>
<proteinExistence type="predicted"/>
<name>A0AAU0MGB5_9MICO</name>
<reference evidence="4 5" key="1">
    <citation type="submission" date="2023-10" db="EMBL/GenBank/DDBJ databases">
        <title>Y20.</title>
        <authorList>
            <person name="Zhang G."/>
            <person name="Ding Y."/>
        </authorList>
    </citation>
    <scope>NUCLEOTIDE SEQUENCE [LARGE SCALE GENOMIC DNA]</scope>
    <source>
        <strain evidence="4 5">Y20</strain>
    </source>
</reference>
<dbReference type="EMBL" id="CP137080">
    <property type="protein sequence ID" value="WOQ69205.1"/>
    <property type="molecule type" value="Genomic_DNA"/>
</dbReference>
<organism evidence="4 5">
    <name type="scientific">Microbacterium limosum</name>
    <dbReference type="NCBI Taxonomy" id="3079935"/>
    <lineage>
        <taxon>Bacteria</taxon>
        <taxon>Bacillati</taxon>
        <taxon>Actinomycetota</taxon>
        <taxon>Actinomycetes</taxon>
        <taxon>Micrococcales</taxon>
        <taxon>Microbacteriaceae</taxon>
        <taxon>Microbacterium</taxon>
    </lineage>
</organism>
<feature type="transmembrane region" description="Helical" evidence="2">
    <location>
        <begin position="73"/>
        <end position="93"/>
    </location>
</feature>
<dbReference type="RefSeq" id="WP_330170336.1">
    <property type="nucleotide sequence ID" value="NZ_CP137080.1"/>
</dbReference>
<evidence type="ECO:0000313" key="4">
    <source>
        <dbReference type="EMBL" id="WOQ69205.1"/>
    </source>
</evidence>
<sequence length="263" mass="27471">MTSSDTAACEVAAPDEKGASRGRARSRRRLWFEGGSSVQRWGYDLLGWAMISFAIGTLASAAIHAAAPTPAGRTLAAVAVWAGMLAPIVLALRRSRPRGLLRLRGVDILYGVVLGVSLRVCQGWLDQAAAGGVTPFPAYPTIDGALPASWWFGDLLAPVVISPVLEEFFFRAVLLIAIYSVARRALGGAVAGFVAVITTTGLFVVAHTLSGALAWDDAAAYTLVGLTCGLLVVLTGRIWGAVLTHAIFNASWVALATVGTLLA</sequence>
<dbReference type="GO" id="GO:0004175">
    <property type="term" value="F:endopeptidase activity"/>
    <property type="evidence" value="ECO:0007669"/>
    <property type="project" value="UniProtKB-ARBA"/>
</dbReference>
<dbReference type="Proteomes" id="UP001329313">
    <property type="component" value="Chromosome"/>
</dbReference>
<feature type="transmembrane region" description="Helical" evidence="2">
    <location>
        <begin position="218"/>
        <end position="235"/>
    </location>
</feature>
<keyword evidence="2" id="KW-0812">Transmembrane</keyword>